<dbReference type="EMBL" id="CP053661">
    <property type="protein sequence ID" value="QKD83842.1"/>
    <property type="molecule type" value="Genomic_DNA"/>
</dbReference>
<dbReference type="Proteomes" id="UP000505210">
    <property type="component" value="Chromosome"/>
</dbReference>
<keyword evidence="2" id="KW-0813">Transport</keyword>
<evidence type="ECO:0000313" key="15">
    <source>
        <dbReference type="Proteomes" id="UP000505210"/>
    </source>
</evidence>
<dbReference type="InterPro" id="IPR015853">
    <property type="entry name" value="ABC_transpr_FbpC"/>
</dbReference>
<dbReference type="KEGG" id="theu:HPC62_18060"/>
<dbReference type="InterPro" id="IPR017871">
    <property type="entry name" value="ABC_transporter-like_CS"/>
</dbReference>
<dbReference type="CDD" id="cd03259">
    <property type="entry name" value="ABC_Carb_Solutes_like"/>
    <property type="match status" value="1"/>
</dbReference>
<dbReference type="GO" id="GO:0005524">
    <property type="term" value="F:ATP binding"/>
    <property type="evidence" value="ECO:0007669"/>
    <property type="project" value="UniProtKB-KW"/>
</dbReference>
<keyword evidence="11" id="KW-0472">Membrane</keyword>
<name>A0A6M8BCK6_9CYAN</name>
<keyword evidence="6" id="KW-0547">Nucleotide-binding</keyword>
<dbReference type="PANTHER" id="PTHR42781">
    <property type="entry name" value="SPERMIDINE/PUTRESCINE IMPORT ATP-BINDING PROTEIN POTA"/>
    <property type="match status" value="1"/>
</dbReference>
<reference evidence="14 15" key="1">
    <citation type="submission" date="2020-05" db="EMBL/GenBank/DDBJ databases">
        <title>Complete genome sequence of of a novel Thermoleptolyngbya strain isolated from hot springs of Ganzi, Sichuan China.</title>
        <authorList>
            <person name="Tang J."/>
            <person name="Daroch M."/>
            <person name="Li L."/>
            <person name="Waleron K."/>
            <person name="Waleron M."/>
            <person name="Waleron M."/>
        </authorList>
    </citation>
    <scope>NUCLEOTIDE SEQUENCE [LARGE SCALE GENOMIC DNA]</scope>
    <source>
        <strain evidence="14 15">PKUAC-SCTA183</strain>
    </source>
</reference>
<dbReference type="Pfam" id="PF08402">
    <property type="entry name" value="TOBE_2"/>
    <property type="match status" value="1"/>
</dbReference>
<keyword evidence="15" id="KW-1185">Reference proteome</keyword>
<evidence type="ECO:0000256" key="2">
    <source>
        <dbReference type="ARBA" id="ARBA00022448"/>
    </source>
</evidence>
<feature type="domain" description="ABC transporter" evidence="13">
    <location>
        <begin position="7"/>
        <end position="238"/>
    </location>
</feature>
<dbReference type="Gene3D" id="2.40.50.100">
    <property type="match status" value="1"/>
</dbReference>
<evidence type="ECO:0000313" key="14">
    <source>
        <dbReference type="EMBL" id="QKD83842.1"/>
    </source>
</evidence>
<dbReference type="PROSITE" id="PS00211">
    <property type="entry name" value="ABC_TRANSPORTER_1"/>
    <property type="match status" value="1"/>
</dbReference>
<dbReference type="Pfam" id="PF00005">
    <property type="entry name" value="ABC_tran"/>
    <property type="match status" value="1"/>
</dbReference>
<dbReference type="GO" id="GO:0015408">
    <property type="term" value="F:ABC-type ferric iron transporter activity"/>
    <property type="evidence" value="ECO:0007669"/>
    <property type="project" value="InterPro"/>
</dbReference>
<keyword evidence="7 14" id="KW-0067">ATP-binding</keyword>
<organism evidence="14 15">
    <name type="scientific">Thermoleptolyngbya sichuanensis A183</name>
    <dbReference type="NCBI Taxonomy" id="2737172"/>
    <lineage>
        <taxon>Bacteria</taxon>
        <taxon>Bacillati</taxon>
        <taxon>Cyanobacteriota</taxon>
        <taxon>Cyanophyceae</taxon>
        <taxon>Oculatellales</taxon>
        <taxon>Oculatellaceae</taxon>
        <taxon>Thermoleptolyngbya</taxon>
        <taxon>Thermoleptolyngbya sichuanensis</taxon>
    </lineage>
</organism>
<evidence type="ECO:0000256" key="7">
    <source>
        <dbReference type="ARBA" id="ARBA00022840"/>
    </source>
</evidence>
<dbReference type="InterPro" id="IPR003593">
    <property type="entry name" value="AAA+_ATPase"/>
</dbReference>
<evidence type="ECO:0000256" key="1">
    <source>
        <dbReference type="ARBA" id="ARBA00004417"/>
    </source>
</evidence>
<dbReference type="GO" id="GO:0015418">
    <property type="term" value="F:ABC-type quaternary ammonium compound transporting activity"/>
    <property type="evidence" value="ECO:0007669"/>
    <property type="project" value="UniProtKB-EC"/>
</dbReference>
<dbReference type="RefSeq" id="WP_172357883.1">
    <property type="nucleotide sequence ID" value="NZ_CP053661.1"/>
</dbReference>
<dbReference type="SUPFAM" id="SSF50331">
    <property type="entry name" value="MOP-like"/>
    <property type="match status" value="1"/>
</dbReference>
<keyword evidence="10" id="KW-0406">Ion transport</keyword>
<evidence type="ECO:0000256" key="6">
    <source>
        <dbReference type="ARBA" id="ARBA00022741"/>
    </source>
</evidence>
<sequence length="376" mass="40601">MNSSPVLQLQQVTHQFPNRPAPTVYNLSLDLEPGEILALLGPSGCGKTTLLRLIAGFEQPQQGEVAIAGRIVANADGMVPPEQRSVGMVFQDFALFPHLTVQENIAFGLGKGDSRGQVSEAIALVGLTGYERAYPHELSGGQQQRVALARALAPRPSLVLLDEPLSNLDVQVRLYLRQEVRDILKATGTTAVFVTHDQEEAMAIADQVAVMRHGQIEQQGPPEALYRAPVSRFVAEFVTQANVLPARWNGQIWETEIGSFDLKSSLSDNFPAFSKGETADLMIRPEDIQIQPSASGTVTVGDRQFLGRDYRYTLLTPSGNKLYARIPADRTSSASGAAPLPPGTLVHLTIHPAALKLFPTTEDVVDGAKGRSLPVA</sequence>
<dbReference type="InterPro" id="IPR050093">
    <property type="entry name" value="ABC_SmlMolc_Importer"/>
</dbReference>
<evidence type="ECO:0000256" key="10">
    <source>
        <dbReference type="ARBA" id="ARBA00023065"/>
    </source>
</evidence>
<gene>
    <name evidence="14" type="ORF">HPC62_18060</name>
</gene>
<keyword evidence="4" id="KW-0410">Iron transport</keyword>
<keyword evidence="3" id="KW-1003">Cell membrane</keyword>
<dbReference type="EC" id="7.6.2.9" evidence="12"/>
<keyword evidence="5" id="KW-0997">Cell inner membrane</keyword>
<evidence type="ECO:0000256" key="9">
    <source>
        <dbReference type="ARBA" id="ARBA00023004"/>
    </source>
</evidence>
<dbReference type="GO" id="GO:0043190">
    <property type="term" value="C:ATP-binding cassette (ABC) transporter complex"/>
    <property type="evidence" value="ECO:0007669"/>
    <property type="project" value="InterPro"/>
</dbReference>
<protein>
    <recommendedName>
        <fullName evidence="12">ABC-type quaternary amine transporter</fullName>
        <ecNumber evidence="12">7.6.2.9</ecNumber>
    </recommendedName>
</protein>
<dbReference type="InterPro" id="IPR013611">
    <property type="entry name" value="Transp-assoc_OB_typ2"/>
</dbReference>
<dbReference type="SUPFAM" id="SSF52540">
    <property type="entry name" value="P-loop containing nucleoside triphosphate hydrolases"/>
    <property type="match status" value="1"/>
</dbReference>
<dbReference type="PANTHER" id="PTHR42781:SF5">
    <property type="entry name" value="PUTRESCINE TRANSPORT ATP-BINDING PROTEIN POTG"/>
    <property type="match status" value="1"/>
</dbReference>
<evidence type="ECO:0000256" key="12">
    <source>
        <dbReference type="ARBA" id="ARBA00066388"/>
    </source>
</evidence>
<keyword evidence="8" id="KW-1278">Translocase</keyword>
<accession>A0A6M8BCK6</accession>
<dbReference type="GO" id="GO:0016887">
    <property type="term" value="F:ATP hydrolysis activity"/>
    <property type="evidence" value="ECO:0007669"/>
    <property type="project" value="InterPro"/>
</dbReference>
<dbReference type="SMART" id="SM00382">
    <property type="entry name" value="AAA"/>
    <property type="match status" value="1"/>
</dbReference>
<comment type="subcellular location">
    <subcellularLocation>
        <location evidence="1">Cell inner membrane</location>
        <topology evidence="1">Peripheral membrane protein</topology>
    </subcellularLocation>
</comment>
<evidence type="ECO:0000256" key="3">
    <source>
        <dbReference type="ARBA" id="ARBA00022475"/>
    </source>
</evidence>
<evidence type="ECO:0000256" key="4">
    <source>
        <dbReference type="ARBA" id="ARBA00022496"/>
    </source>
</evidence>
<evidence type="ECO:0000256" key="8">
    <source>
        <dbReference type="ARBA" id="ARBA00022967"/>
    </source>
</evidence>
<dbReference type="InterPro" id="IPR027417">
    <property type="entry name" value="P-loop_NTPase"/>
</dbReference>
<dbReference type="Gene3D" id="3.40.50.300">
    <property type="entry name" value="P-loop containing nucleotide triphosphate hydrolases"/>
    <property type="match status" value="1"/>
</dbReference>
<dbReference type="InterPro" id="IPR008995">
    <property type="entry name" value="Mo/tungstate-bd_C_term_dom"/>
</dbReference>
<keyword evidence="9" id="KW-0408">Iron</keyword>
<evidence type="ECO:0000259" key="13">
    <source>
        <dbReference type="PROSITE" id="PS50893"/>
    </source>
</evidence>
<dbReference type="AlphaFoldDB" id="A0A6M8BCK6"/>
<dbReference type="PROSITE" id="PS50893">
    <property type="entry name" value="ABC_TRANSPORTER_2"/>
    <property type="match status" value="1"/>
</dbReference>
<proteinExistence type="predicted"/>
<dbReference type="InterPro" id="IPR003439">
    <property type="entry name" value="ABC_transporter-like_ATP-bd"/>
</dbReference>
<dbReference type="FunFam" id="3.40.50.300:FF:000425">
    <property type="entry name" value="Probable ABC transporter, ATP-binding subunit"/>
    <property type="match status" value="1"/>
</dbReference>
<evidence type="ECO:0000256" key="11">
    <source>
        <dbReference type="ARBA" id="ARBA00023136"/>
    </source>
</evidence>
<evidence type="ECO:0000256" key="5">
    <source>
        <dbReference type="ARBA" id="ARBA00022519"/>
    </source>
</evidence>